<sequence>FICNMDLFLFPFDIQKCKMEFELGYLTEEDVMWDRNMVKVSQEKLKGGLFDSPQLKISEIKGTRVELVLSLPRKFGAFVFNIFLPCLVMVLLGLLTHAFPVDAFTDRVTINLSCLIVMAALFT</sequence>
<evidence type="ECO:0000313" key="7">
    <source>
        <dbReference type="EMBL" id="CAL4103416.1"/>
    </source>
</evidence>
<dbReference type="GO" id="GO:0016020">
    <property type="term" value="C:membrane"/>
    <property type="evidence" value="ECO:0007669"/>
    <property type="project" value="UniProtKB-SubCell"/>
</dbReference>
<organism evidence="7 8">
    <name type="scientific">Meganyctiphanes norvegica</name>
    <name type="common">Northern krill</name>
    <name type="synonym">Thysanopoda norvegica</name>
    <dbReference type="NCBI Taxonomy" id="48144"/>
    <lineage>
        <taxon>Eukaryota</taxon>
        <taxon>Metazoa</taxon>
        <taxon>Ecdysozoa</taxon>
        <taxon>Arthropoda</taxon>
        <taxon>Crustacea</taxon>
        <taxon>Multicrustacea</taxon>
        <taxon>Malacostraca</taxon>
        <taxon>Eumalacostraca</taxon>
        <taxon>Eucarida</taxon>
        <taxon>Euphausiacea</taxon>
        <taxon>Euphausiidae</taxon>
        <taxon>Meganyctiphanes</taxon>
    </lineage>
</organism>
<gene>
    <name evidence="7" type="ORF">MNOR_LOCUS17556</name>
</gene>
<dbReference type="AlphaFoldDB" id="A0AAV2QVJ0"/>
<dbReference type="Gene3D" id="2.70.170.10">
    <property type="entry name" value="Neurotransmitter-gated ion-channel ligand-binding domain"/>
    <property type="match status" value="1"/>
</dbReference>
<evidence type="ECO:0000256" key="3">
    <source>
        <dbReference type="ARBA" id="ARBA00022989"/>
    </source>
</evidence>
<keyword evidence="4 5" id="KW-0472">Membrane</keyword>
<comment type="caution">
    <text evidence="7">The sequence shown here is derived from an EMBL/GenBank/DDBJ whole genome shotgun (WGS) entry which is preliminary data.</text>
</comment>
<keyword evidence="8" id="KW-1185">Reference proteome</keyword>
<dbReference type="PANTHER" id="PTHR18945">
    <property type="entry name" value="NEUROTRANSMITTER GATED ION CHANNEL"/>
    <property type="match status" value="1"/>
</dbReference>
<name>A0AAV2QVJ0_MEGNR</name>
<evidence type="ECO:0000313" key="8">
    <source>
        <dbReference type="Proteomes" id="UP001497623"/>
    </source>
</evidence>
<accession>A0AAV2QVJ0</accession>
<dbReference type="InterPro" id="IPR036719">
    <property type="entry name" value="Neuro-gated_channel_TM_sf"/>
</dbReference>
<keyword evidence="2 5" id="KW-0812">Transmembrane</keyword>
<feature type="non-terminal residue" evidence="7">
    <location>
        <position position="123"/>
    </location>
</feature>
<comment type="subcellular location">
    <subcellularLocation>
        <location evidence="1">Membrane</location>
        <topology evidence="1">Multi-pass membrane protein</topology>
    </subcellularLocation>
</comment>
<dbReference type="EMBL" id="CAXKWB010012125">
    <property type="protein sequence ID" value="CAL4103416.1"/>
    <property type="molecule type" value="Genomic_DNA"/>
</dbReference>
<evidence type="ECO:0000256" key="4">
    <source>
        <dbReference type="ARBA" id="ARBA00023136"/>
    </source>
</evidence>
<protein>
    <recommendedName>
        <fullName evidence="6">Neurotransmitter-gated ion-channel ligand-binding domain-containing protein</fullName>
    </recommendedName>
</protein>
<feature type="transmembrane region" description="Helical" evidence="5">
    <location>
        <begin position="78"/>
        <end position="98"/>
    </location>
</feature>
<dbReference type="GO" id="GO:0004888">
    <property type="term" value="F:transmembrane signaling receptor activity"/>
    <property type="evidence" value="ECO:0007669"/>
    <property type="project" value="InterPro"/>
</dbReference>
<dbReference type="InterPro" id="IPR018000">
    <property type="entry name" value="Neurotransmitter_ion_chnl_CS"/>
</dbReference>
<dbReference type="InterPro" id="IPR006202">
    <property type="entry name" value="Neur_chan_lig-bd"/>
</dbReference>
<dbReference type="InterPro" id="IPR006201">
    <property type="entry name" value="Neur_channel"/>
</dbReference>
<evidence type="ECO:0000256" key="1">
    <source>
        <dbReference type="ARBA" id="ARBA00004141"/>
    </source>
</evidence>
<dbReference type="Pfam" id="PF02931">
    <property type="entry name" value="Neur_chan_LBD"/>
    <property type="match status" value="1"/>
</dbReference>
<dbReference type="SUPFAM" id="SSF90112">
    <property type="entry name" value="Neurotransmitter-gated ion-channel transmembrane pore"/>
    <property type="match status" value="1"/>
</dbReference>
<dbReference type="GO" id="GO:0005230">
    <property type="term" value="F:extracellular ligand-gated monoatomic ion channel activity"/>
    <property type="evidence" value="ECO:0007669"/>
    <property type="project" value="InterPro"/>
</dbReference>
<dbReference type="InterPro" id="IPR036734">
    <property type="entry name" value="Neur_chan_lig-bd_sf"/>
</dbReference>
<keyword evidence="3 5" id="KW-1133">Transmembrane helix</keyword>
<dbReference type="InterPro" id="IPR038050">
    <property type="entry name" value="Neuro_actylchol_rec"/>
</dbReference>
<dbReference type="Proteomes" id="UP001497623">
    <property type="component" value="Unassembled WGS sequence"/>
</dbReference>
<dbReference type="Gene3D" id="1.20.58.390">
    <property type="entry name" value="Neurotransmitter-gated ion-channel transmembrane domain"/>
    <property type="match status" value="1"/>
</dbReference>
<evidence type="ECO:0000259" key="6">
    <source>
        <dbReference type="Pfam" id="PF02931"/>
    </source>
</evidence>
<evidence type="ECO:0000256" key="2">
    <source>
        <dbReference type="ARBA" id="ARBA00022692"/>
    </source>
</evidence>
<reference evidence="7 8" key="1">
    <citation type="submission" date="2024-05" db="EMBL/GenBank/DDBJ databases">
        <authorList>
            <person name="Wallberg A."/>
        </authorList>
    </citation>
    <scope>NUCLEOTIDE SEQUENCE [LARGE SCALE GENOMIC DNA]</scope>
</reference>
<evidence type="ECO:0000256" key="5">
    <source>
        <dbReference type="SAM" id="Phobius"/>
    </source>
</evidence>
<dbReference type="PROSITE" id="PS00236">
    <property type="entry name" value="NEUROTR_ION_CHANNEL"/>
    <property type="match status" value="1"/>
</dbReference>
<dbReference type="SUPFAM" id="SSF63712">
    <property type="entry name" value="Nicotinic receptor ligand binding domain-like"/>
    <property type="match status" value="1"/>
</dbReference>
<proteinExistence type="predicted"/>
<feature type="domain" description="Neurotransmitter-gated ion-channel ligand-binding" evidence="6">
    <location>
        <begin position="2"/>
        <end position="42"/>
    </location>
</feature>
<feature type="non-terminal residue" evidence="7">
    <location>
        <position position="1"/>
    </location>
</feature>